<feature type="transmembrane region" description="Helical" evidence="7">
    <location>
        <begin position="106"/>
        <end position="127"/>
    </location>
</feature>
<dbReference type="STRING" id="1094466.KQS_00160"/>
<dbReference type="GO" id="GO:0016020">
    <property type="term" value="C:membrane"/>
    <property type="evidence" value="ECO:0007669"/>
    <property type="project" value="TreeGrafter"/>
</dbReference>
<dbReference type="CDD" id="cd07332">
    <property type="entry name" value="M48C_Oma1_like"/>
    <property type="match status" value="1"/>
</dbReference>
<keyword evidence="10" id="KW-1185">Reference proteome</keyword>
<accession>H8XND0</accession>
<dbReference type="Proteomes" id="UP000007599">
    <property type="component" value="Chromosome I"/>
</dbReference>
<evidence type="ECO:0000313" key="9">
    <source>
        <dbReference type="EMBL" id="CCG52047.1"/>
    </source>
</evidence>
<comment type="cofactor">
    <cofactor evidence="6">
        <name>Zn(2+)</name>
        <dbReference type="ChEBI" id="CHEBI:29105"/>
    </cofactor>
    <text evidence="6">Binds 1 zinc ion per subunit.</text>
</comment>
<dbReference type="GO" id="GO:0046872">
    <property type="term" value="F:metal ion binding"/>
    <property type="evidence" value="ECO:0007669"/>
    <property type="project" value="UniProtKB-KW"/>
</dbReference>
<dbReference type="PANTHER" id="PTHR22726:SF1">
    <property type="entry name" value="METALLOENDOPEPTIDASE OMA1, MITOCHONDRIAL"/>
    <property type="match status" value="1"/>
</dbReference>
<keyword evidence="1 6" id="KW-0645">Protease</keyword>
<dbReference type="RefSeq" id="WP_014387191.1">
    <property type="nucleotide sequence ID" value="NC_017025.1"/>
</dbReference>
<dbReference type="AlphaFoldDB" id="H8XND0"/>
<feature type="domain" description="Peptidase M48" evidence="8">
    <location>
        <begin position="164"/>
        <end position="334"/>
    </location>
</feature>
<organism evidence="9 10">
    <name type="scientific">Flavobacterium indicum (strain DSM 17447 / CIP 109464 / GPTSA100-9)</name>
    <dbReference type="NCBI Taxonomy" id="1094466"/>
    <lineage>
        <taxon>Bacteria</taxon>
        <taxon>Pseudomonadati</taxon>
        <taxon>Bacteroidota</taxon>
        <taxon>Flavobacteriia</taxon>
        <taxon>Flavobacteriales</taxon>
        <taxon>Flavobacteriaceae</taxon>
        <taxon>Flavobacterium</taxon>
    </lineage>
</organism>
<reference evidence="9 10" key="1">
    <citation type="journal article" date="2012" name="J. Bacteriol.">
        <title>Complete Genome Sequence of Flavobacterium indicum GPSTA100-9T, Isolated from Warm Spring Water.</title>
        <authorList>
            <person name="Barbier P."/>
            <person name="Houel A."/>
            <person name="Loux V."/>
            <person name="Poulain J."/>
            <person name="Bernardet J.F."/>
            <person name="Touchon M."/>
            <person name="Duchaud E."/>
        </authorList>
    </citation>
    <scope>NUCLEOTIDE SEQUENCE [LARGE SCALE GENOMIC DNA]</scope>
    <source>
        <strain evidence="10">DSM 17447 / CIP 109464 / GPTSA100-9</strain>
    </source>
</reference>
<gene>
    <name evidence="9" type="ordered locus">KQS_00160</name>
</gene>
<proteinExistence type="inferred from homology"/>
<keyword evidence="7" id="KW-1133">Transmembrane helix</keyword>
<evidence type="ECO:0000256" key="1">
    <source>
        <dbReference type="ARBA" id="ARBA00022670"/>
    </source>
</evidence>
<keyword evidence="7" id="KW-0472">Membrane</keyword>
<evidence type="ECO:0000256" key="2">
    <source>
        <dbReference type="ARBA" id="ARBA00022723"/>
    </source>
</evidence>
<dbReference type="eggNOG" id="COG4783">
    <property type="taxonomic scope" value="Bacteria"/>
</dbReference>
<evidence type="ECO:0000313" key="10">
    <source>
        <dbReference type="Proteomes" id="UP000007599"/>
    </source>
</evidence>
<sequence>MTRKTQAIYFDGVSSTPYQIELHLDKHKNCLYFERKPSLWTNWSIKEVEIIYKTNKSTLVQLKGDTAESIHFNNENFKNELITHLSNTNQEYWYYKLLNYSFKTHIIIALCILFSIMLGYIYFIPWLGEKAVHIIPEEYDIQLGNTLYNQTIAKEKVVNDKTKILNNFSKNLNLNNTKKLNFTVVESDIVNAFALPDGNIVIYTGIIDKMDNYQELVALIGHESAHINHRHTMKLMCRDLSGYFFISTILGDVNGIMAVLGEHANSLQSLSFSREFEKQSDEEGLKIMIKNNVNPKGMLDLFKRLEESEREINLSVPEFLSSHPITTERIKKVSDFLKKDKTHYKENQQLKGLFEELKK</sequence>
<evidence type="ECO:0000259" key="8">
    <source>
        <dbReference type="Pfam" id="PF01435"/>
    </source>
</evidence>
<evidence type="ECO:0000256" key="6">
    <source>
        <dbReference type="RuleBase" id="RU003983"/>
    </source>
</evidence>
<dbReference type="KEGG" id="fin:KQS_00160"/>
<evidence type="ECO:0000256" key="7">
    <source>
        <dbReference type="SAM" id="Phobius"/>
    </source>
</evidence>
<keyword evidence="5 6" id="KW-0482">Metalloprotease</keyword>
<dbReference type="OrthoDB" id="9810445at2"/>
<keyword evidence="4 6" id="KW-0862">Zinc</keyword>
<dbReference type="InterPro" id="IPR051156">
    <property type="entry name" value="Mito/Outer_Membr_Metalloprot"/>
</dbReference>
<dbReference type="InterPro" id="IPR001915">
    <property type="entry name" value="Peptidase_M48"/>
</dbReference>
<dbReference type="HOGENOM" id="CLU_029002_0_2_10"/>
<dbReference type="GO" id="GO:0051603">
    <property type="term" value="P:proteolysis involved in protein catabolic process"/>
    <property type="evidence" value="ECO:0007669"/>
    <property type="project" value="TreeGrafter"/>
</dbReference>
<dbReference type="GO" id="GO:0004222">
    <property type="term" value="F:metalloendopeptidase activity"/>
    <property type="evidence" value="ECO:0007669"/>
    <property type="project" value="InterPro"/>
</dbReference>
<keyword evidence="3 6" id="KW-0378">Hydrolase</keyword>
<dbReference type="EMBL" id="HE774682">
    <property type="protein sequence ID" value="CCG52047.1"/>
    <property type="molecule type" value="Genomic_DNA"/>
</dbReference>
<keyword evidence="7" id="KW-0812">Transmembrane</keyword>
<evidence type="ECO:0000256" key="4">
    <source>
        <dbReference type="ARBA" id="ARBA00022833"/>
    </source>
</evidence>
<protein>
    <submittedName>
        <fullName evidence="9">Putative membrane-bound M48 family metalloprotease</fullName>
    </submittedName>
</protein>
<dbReference type="PANTHER" id="PTHR22726">
    <property type="entry name" value="METALLOENDOPEPTIDASE OMA1"/>
    <property type="match status" value="1"/>
</dbReference>
<dbReference type="Pfam" id="PF01435">
    <property type="entry name" value="Peptidase_M48"/>
    <property type="match status" value="1"/>
</dbReference>
<evidence type="ECO:0000256" key="3">
    <source>
        <dbReference type="ARBA" id="ARBA00022801"/>
    </source>
</evidence>
<dbReference type="Gene3D" id="3.30.2010.10">
    <property type="entry name" value="Metalloproteases ('zincins'), catalytic domain"/>
    <property type="match status" value="1"/>
</dbReference>
<comment type="similarity">
    <text evidence="6">Belongs to the peptidase M48 family.</text>
</comment>
<keyword evidence="2" id="KW-0479">Metal-binding</keyword>
<evidence type="ECO:0000256" key="5">
    <source>
        <dbReference type="ARBA" id="ARBA00023049"/>
    </source>
</evidence>
<reference evidence="10" key="2">
    <citation type="submission" date="2012-03" db="EMBL/GenBank/DDBJ databases">
        <title>Complete genome sequence of Flavobacterium indicum GPTSA100-9T, isolated from warm spring water.</title>
        <authorList>
            <person name="Barbier P."/>
            <person name="Houel A."/>
            <person name="Loux V."/>
            <person name="Poulain J."/>
            <person name="Bernardet J.-F."/>
            <person name="Touchon M."/>
            <person name="Duchaud E."/>
        </authorList>
    </citation>
    <scope>NUCLEOTIDE SEQUENCE [LARGE SCALE GENOMIC DNA]</scope>
    <source>
        <strain evidence="10">DSM 17447 / CIP 109464 / GPTSA100-9</strain>
    </source>
</reference>
<name>H8XND0_FLAIG</name>
<dbReference type="PATRIC" id="fig|1094466.5.peg.32"/>